<dbReference type="Pfam" id="PF00293">
    <property type="entry name" value="NUDIX"/>
    <property type="match status" value="1"/>
</dbReference>
<gene>
    <name evidence="2" type="ORF">AUJ40_02865</name>
</gene>
<evidence type="ECO:0000313" key="3">
    <source>
        <dbReference type="Proteomes" id="UP000182753"/>
    </source>
</evidence>
<sequence>MKRAVGIIIKDNKILLIWRIKNGQEYFVFPGGSVEEGESIRNAVIREMKEELSIDIIIDRLLFKISVPKNKHDSGRISYFYLIKTYKGVPKLGGPEKERMNDDNQYYPEWKNLELIKTLENLYPEEAKNKVVKMIKK</sequence>
<dbReference type="PANTHER" id="PTHR43736:SF2">
    <property type="entry name" value="MUTT_NUDIX FAMILY PROTEIN"/>
    <property type="match status" value="1"/>
</dbReference>
<dbReference type="InterPro" id="IPR015797">
    <property type="entry name" value="NUDIX_hydrolase-like_dom_sf"/>
</dbReference>
<dbReference type="AlphaFoldDB" id="A0A1J4RSP5"/>
<reference evidence="2 3" key="1">
    <citation type="journal article" date="2016" name="Environ. Microbiol.">
        <title>Genomic resolution of a cold subsurface aquifer community provides metabolic insights for novel microbes adapted to high CO concentrations.</title>
        <authorList>
            <person name="Probst A.J."/>
            <person name="Castelle C.J."/>
            <person name="Singh A."/>
            <person name="Brown C.T."/>
            <person name="Anantharaman K."/>
            <person name="Sharon I."/>
            <person name="Hug L.A."/>
            <person name="Burstein D."/>
            <person name="Emerson J.B."/>
            <person name="Thomas B.C."/>
            <person name="Banfield J.F."/>
        </authorList>
    </citation>
    <scope>NUCLEOTIDE SEQUENCE [LARGE SCALE GENOMIC DNA]</scope>
    <source>
        <strain evidence="2">CG1_02_42_45</strain>
    </source>
</reference>
<dbReference type="Proteomes" id="UP000182753">
    <property type="component" value="Unassembled WGS sequence"/>
</dbReference>
<proteinExistence type="predicted"/>
<evidence type="ECO:0000313" key="2">
    <source>
        <dbReference type="EMBL" id="OIN88926.1"/>
    </source>
</evidence>
<organism evidence="2 3">
    <name type="scientific">Candidatus Berkelbacteria bacterium CG1_02_42_45</name>
    <dbReference type="NCBI Taxonomy" id="1805036"/>
    <lineage>
        <taxon>Bacteria</taxon>
        <taxon>Candidatus Berkelbacteria</taxon>
    </lineage>
</organism>
<accession>A0A1J4RSP5</accession>
<comment type="caution">
    <text evidence="2">The sequence shown here is derived from an EMBL/GenBank/DDBJ whole genome shotgun (WGS) entry which is preliminary data.</text>
</comment>
<protein>
    <recommendedName>
        <fullName evidence="1">Nudix hydrolase domain-containing protein</fullName>
    </recommendedName>
</protein>
<dbReference type="InterPro" id="IPR000086">
    <property type="entry name" value="NUDIX_hydrolase_dom"/>
</dbReference>
<evidence type="ECO:0000259" key="1">
    <source>
        <dbReference type="PROSITE" id="PS51462"/>
    </source>
</evidence>
<feature type="domain" description="Nudix hydrolase" evidence="1">
    <location>
        <begin position="1"/>
        <end position="129"/>
    </location>
</feature>
<dbReference type="SUPFAM" id="SSF55811">
    <property type="entry name" value="Nudix"/>
    <property type="match status" value="1"/>
</dbReference>
<dbReference type="EMBL" id="MNUJ01000056">
    <property type="protein sequence ID" value="OIN88926.1"/>
    <property type="molecule type" value="Genomic_DNA"/>
</dbReference>
<dbReference type="PANTHER" id="PTHR43736">
    <property type="entry name" value="ADP-RIBOSE PYROPHOSPHATASE"/>
    <property type="match status" value="1"/>
</dbReference>
<dbReference type="PROSITE" id="PS51462">
    <property type="entry name" value="NUDIX"/>
    <property type="match status" value="1"/>
</dbReference>
<name>A0A1J4RSP5_9BACT</name>
<dbReference type="Gene3D" id="3.90.79.10">
    <property type="entry name" value="Nucleoside Triphosphate Pyrophosphohydrolase"/>
    <property type="match status" value="1"/>
</dbReference>